<dbReference type="PANTHER" id="PTHR43081">
    <property type="entry name" value="ADENYLATE CYCLASE, TERMINAL-DIFFERENTIATION SPECIFIC-RELATED"/>
    <property type="match status" value="1"/>
</dbReference>
<feature type="domain" description="Guanylate cyclase" evidence="2">
    <location>
        <begin position="270"/>
        <end position="402"/>
    </location>
</feature>
<dbReference type="RefSeq" id="WP_182574586.1">
    <property type="nucleotide sequence ID" value="NZ_JACJHY010000015.1"/>
</dbReference>
<dbReference type="Gene3D" id="3.30.70.1230">
    <property type="entry name" value="Nucleotide cyclase"/>
    <property type="match status" value="1"/>
</dbReference>
<dbReference type="Pfam" id="PF00211">
    <property type="entry name" value="Guanylate_cyc"/>
    <property type="match status" value="1"/>
</dbReference>
<reference evidence="3 4" key="1">
    <citation type="submission" date="2020-08" db="EMBL/GenBank/DDBJ databases">
        <title>Genomic Encyclopedia of Type Strains, Phase IV (KMG-IV): sequencing the most valuable type-strain genomes for metagenomic binning, comparative biology and taxonomic classification.</title>
        <authorList>
            <person name="Goeker M."/>
        </authorList>
    </citation>
    <scope>NUCLEOTIDE SEQUENCE [LARGE SCALE GENOMIC DNA]</scope>
    <source>
        <strain evidence="3 4">DSM 17455</strain>
    </source>
</reference>
<evidence type="ECO:0000313" key="4">
    <source>
        <dbReference type="Proteomes" id="UP000587524"/>
    </source>
</evidence>
<proteinExistence type="predicted"/>
<feature type="transmembrane region" description="Helical" evidence="1">
    <location>
        <begin position="99"/>
        <end position="121"/>
    </location>
</feature>
<gene>
    <name evidence="3" type="ORF">HNQ97_003321</name>
</gene>
<keyword evidence="1" id="KW-1133">Transmembrane helix</keyword>
<keyword evidence="4" id="KW-1185">Reference proteome</keyword>
<accession>A0ABR6C9P4</accession>
<organism evidence="3 4">
    <name type="scientific">Aminobacter ciceronei</name>
    <dbReference type="NCBI Taxonomy" id="150723"/>
    <lineage>
        <taxon>Bacteria</taxon>
        <taxon>Pseudomonadati</taxon>
        <taxon>Pseudomonadota</taxon>
        <taxon>Alphaproteobacteria</taxon>
        <taxon>Hyphomicrobiales</taxon>
        <taxon>Phyllobacteriaceae</taxon>
        <taxon>Aminobacter</taxon>
    </lineage>
</organism>
<dbReference type="GO" id="GO:0004016">
    <property type="term" value="F:adenylate cyclase activity"/>
    <property type="evidence" value="ECO:0007669"/>
    <property type="project" value="UniProtKB-EC"/>
</dbReference>
<keyword evidence="1" id="KW-0812">Transmembrane</keyword>
<feature type="transmembrane region" description="Helical" evidence="1">
    <location>
        <begin position="72"/>
        <end position="92"/>
    </location>
</feature>
<keyword evidence="1" id="KW-0472">Membrane</keyword>
<comment type="caution">
    <text evidence="3">The sequence shown here is derived from an EMBL/GenBank/DDBJ whole genome shotgun (WGS) entry which is preliminary data.</text>
</comment>
<feature type="transmembrane region" description="Helical" evidence="1">
    <location>
        <begin position="36"/>
        <end position="60"/>
    </location>
</feature>
<feature type="transmembrane region" description="Helical" evidence="1">
    <location>
        <begin position="152"/>
        <end position="175"/>
    </location>
</feature>
<dbReference type="PROSITE" id="PS50125">
    <property type="entry name" value="GUANYLATE_CYCLASE_2"/>
    <property type="match status" value="1"/>
</dbReference>
<sequence>MRLDQVAARAADFIFGAKAQRGLSSRVRRRIEEHQATSEIIIGWIQACAISFFAIVYTISPKAFPPDTPFEPVPWTLGIYAVFTAVRIALAYRRHLTRGFLTVSTVVDIAVLMITIWSFHLQYQAPPALYLKAPTLMYVFILIALRTLRFEPLYVLIAGSCSALGWLALFVYAVLRPGEAAPAFTHSYVDYITSYRILGGAEIDKILSILMVTAILALALVRARKLLVNSIEEELAAADLARFFPSELADQLRHAQFEPVKGQGVRCDAAILAIDLRGFTQLSHDLSPGELMGLLGEYHSRLVPVIERYHGSIDKYLGDGILASFGAVAPSTNHASDLCCAIEALIAVTQAWQAERRESGLPALAIGMAGAAGEVVFGVIGHETRLEYTVIGEVVNLVTKLEKATKQNGVPALVTRQTYDLAIAQGFTPLGAVKQLPGRLIAGVADPIDLIAFTRHPG</sequence>
<protein>
    <submittedName>
        <fullName evidence="3">Adenylate cyclase</fullName>
        <ecNumber evidence="3">4.6.1.1</ecNumber>
    </submittedName>
</protein>
<dbReference type="InterPro" id="IPR001054">
    <property type="entry name" value="A/G_cyclase"/>
</dbReference>
<dbReference type="InterPro" id="IPR029787">
    <property type="entry name" value="Nucleotide_cyclase"/>
</dbReference>
<dbReference type="InterPro" id="IPR050697">
    <property type="entry name" value="Adenylyl/Guanylyl_Cyclase_3/4"/>
</dbReference>
<dbReference type="SUPFAM" id="SSF55073">
    <property type="entry name" value="Nucleotide cyclase"/>
    <property type="match status" value="1"/>
</dbReference>
<dbReference type="EMBL" id="JACJHZ010000015">
    <property type="protein sequence ID" value="MBA9021315.1"/>
    <property type="molecule type" value="Genomic_DNA"/>
</dbReference>
<name>A0ABR6C9P4_9HYPH</name>
<keyword evidence="3" id="KW-0456">Lyase</keyword>
<dbReference type="SMART" id="SM00044">
    <property type="entry name" value="CYCc"/>
    <property type="match status" value="1"/>
</dbReference>
<evidence type="ECO:0000313" key="3">
    <source>
        <dbReference type="EMBL" id="MBA9021315.1"/>
    </source>
</evidence>
<evidence type="ECO:0000259" key="2">
    <source>
        <dbReference type="PROSITE" id="PS50125"/>
    </source>
</evidence>
<dbReference type="PANTHER" id="PTHR43081:SF1">
    <property type="entry name" value="ADENYLATE CYCLASE, TERMINAL-DIFFERENTIATION SPECIFIC"/>
    <property type="match status" value="1"/>
</dbReference>
<dbReference type="Proteomes" id="UP000587524">
    <property type="component" value="Unassembled WGS sequence"/>
</dbReference>
<evidence type="ECO:0000256" key="1">
    <source>
        <dbReference type="SAM" id="Phobius"/>
    </source>
</evidence>
<feature type="transmembrane region" description="Helical" evidence="1">
    <location>
        <begin position="127"/>
        <end position="145"/>
    </location>
</feature>
<dbReference type="CDD" id="cd07302">
    <property type="entry name" value="CHD"/>
    <property type="match status" value="1"/>
</dbReference>
<dbReference type="EC" id="4.6.1.1" evidence="3"/>